<dbReference type="AlphaFoldDB" id="A0A1H8YNP5"/>
<sequence length="141" mass="14963">MTTSDEIGRRVTANDVPLTEQRTLAAQRIGDLAQQHAAVAHQLAALERELGEVLAESTGIIRIDELADFTDIPAADLTRWLDALKPAAAKRKKATGNAPATKRAVVERKPSAAATPTAGKESILRSRSAGDTPARDMAQVS</sequence>
<accession>A0A1H8YNP5</accession>
<name>A0A1H8YNP5_9PSEU</name>
<reference evidence="3" key="1">
    <citation type="submission" date="2016-10" db="EMBL/GenBank/DDBJ databases">
        <authorList>
            <person name="Varghese N."/>
            <person name="Submissions S."/>
        </authorList>
    </citation>
    <scope>NUCLEOTIDE SEQUENCE [LARGE SCALE GENOMIC DNA]</scope>
    <source>
        <strain evidence="3">DSM 44993</strain>
    </source>
</reference>
<evidence type="ECO:0000256" key="1">
    <source>
        <dbReference type="SAM" id="MobiDB-lite"/>
    </source>
</evidence>
<protein>
    <submittedName>
        <fullName evidence="2">Uncharacterized protein</fullName>
    </submittedName>
</protein>
<evidence type="ECO:0000313" key="3">
    <source>
        <dbReference type="Proteomes" id="UP000198582"/>
    </source>
</evidence>
<dbReference type="OrthoDB" id="3629316at2"/>
<organism evidence="2 3">
    <name type="scientific">Amycolatopsis saalfeldensis</name>
    <dbReference type="NCBI Taxonomy" id="394193"/>
    <lineage>
        <taxon>Bacteria</taxon>
        <taxon>Bacillati</taxon>
        <taxon>Actinomycetota</taxon>
        <taxon>Actinomycetes</taxon>
        <taxon>Pseudonocardiales</taxon>
        <taxon>Pseudonocardiaceae</taxon>
        <taxon>Amycolatopsis</taxon>
    </lineage>
</organism>
<proteinExistence type="predicted"/>
<feature type="region of interest" description="Disordered" evidence="1">
    <location>
        <begin position="89"/>
        <end position="141"/>
    </location>
</feature>
<dbReference type="Proteomes" id="UP000198582">
    <property type="component" value="Unassembled WGS sequence"/>
</dbReference>
<evidence type="ECO:0000313" key="2">
    <source>
        <dbReference type="EMBL" id="SEP53800.1"/>
    </source>
</evidence>
<dbReference type="STRING" id="394193.SAMN04489732_13139"/>
<gene>
    <name evidence="2" type="ORF">SAMN04489732_13139</name>
</gene>
<keyword evidence="3" id="KW-1185">Reference proteome</keyword>
<dbReference type="EMBL" id="FOEF01000031">
    <property type="protein sequence ID" value="SEP53800.1"/>
    <property type="molecule type" value="Genomic_DNA"/>
</dbReference>
<dbReference type="RefSeq" id="WP_091628676.1">
    <property type="nucleotide sequence ID" value="NZ_FOEF01000031.1"/>
</dbReference>